<name>A0A174BM25_9FIRM</name>
<evidence type="ECO:0000259" key="2">
    <source>
        <dbReference type="Pfam" id="PF26018"/>
    </source>
</evidence>
<sequence length="458" mass="51354">MAANITSSNIKVYQKKKHLNIGIVIFGVIFIYLLVTVLMYLTAKHISVYEVREGSIVKDTSYTGLAIRNETVVHSKGKGYVNYFISEGNKVGAKTQVYSLSDQKLQFETNTNNTQKLTSSERSAISQKTQTFCENYTDGTFGDVYTLKNNISGVLEGKSNQNRQTQIAALTESDLDGLKVYTAESDGIISYSVDGFENTKAEDITPDMLNKENYNKKEQKNNTKIKSGDSVYKLIKDDDWTLVIALSKQSVKDLTDASSVQVRFPKDNETMTAAFSMKKVKGTWLGYLAFDNSMVRYAQDRFVDVELIMADHTGLKIPKSAVTKKNFYVISEDYLTQGGNSNSTGVLIDTGKENAQFQSVDIYYRDTSTGSVYIDPDDFEENTTLRKPDSSDTCQLNKTWKLKGVYNINRGYAVFRQVQILCESDEYYIVQSGDDYGLSNYDHIALTGKDVHEGDVIS</sequence>
<dbReference type="EMBL" id="CYYY01000009">
    <property type="protein sequence ID" value="CUO02092.1"/>
    <property type="molecule type" value="Genomic_DNA"/>
</dbReference>
<feature type="domain" description="RND related barrel-sandwich hybrid" evidence="2">
    <location>
        <begin position="70"/>
        <end position="235"/>
    </location>
</feature>
<evidence type="ECO:0000313" key="4">
    <source>
        <dbReference type="Proteomes" id="UP000095439"/>
    </source>
</evidence>
<dbReference type="AlphaFoldDB" id="A0A174BM25"/>
<evidence type="ECO:0000256" key="1">
    <source>
        <dbReference type="SAM" id="Phobius"/>
    </source>
</evidence>
<keyword evidence="1" id="KW-1133">Transmembrane helix</keyword>
<keyword evidence="1" id="KW-0472">Membrane</keyword>
<dbReference type="RefSeq" id="WP_022416126.1">
    <property type="nucleotide sequence ID" value="NZ_CABIWY010000009.1"/>
</dbReference>
<proteinExistence type="predicted"/>
<reference evidence="3 4" key="1">
    <citation type="submission" date="2015-09" db="EMBL/GenBank/DDBJ databases">
        <authorList>
            <consortium name="Pathogen Informatics"/>
        </authorList>
    </citation>
    <scope>NUCLEOTIDE SEQUENCE [LARGE SCALE GENOMIC DNA]</scope>
    <source>
        <strain evidence="3 4">2789STDY5608866</strain>
    </source>
</reference>
<dbReference type="InterPro" id="IPR058709">
    <property type="entry name" value="BSH_RND-rel"/>
</dbReference>
<accession>A0A174BM25</accession>
<protein>
    <submittedName>
        <fullName evidence="3">Putative membrane fusion protein</fullName>
    </submittedName>
</protein>
<evidence type="ECO:0000313" key="3">
    <source>
        <dbReference type="EMBL" id="CUO02092.1"/>
    </source>
</evidence>
<dbReference type="Pfam" id="PF26018">
    <property type="entry name" value="BSH_RND_rel"/>
    <property type="match status" value="1"/>
</dbReference>
<feature type="transmembrane region" description="Helical" evidence="1">
    <location>
        <begin position="21"/>
        <end position="41"/>
    </location>
</feature>
<organism evidence="3 4">
    <name type="scientific">Dorea longicatena</name>
    <dbReference type="NCBI Taxonomy" id="88431"/>
    <lineage>
        <taxon>Bacteria</taxon>
        <taxon>Bacillati</taxon>
        <taxon>Bacillota</taxon>
        <taxon>Clostridia</taxon>
        <taxon>Lachnospirales</taxon>
        <taxon>Lachnospiraceae</taxon>
        <taxon>Dorea</taxon>
    </lineage>
</organism>
<dbReference type="Proteomes" id="UP000095439">
    <property type="component" value="Unassembled WGS sequence"/>
</dbReference>
<keyword evidence="1" id="KW-0812">Transmembrane</keyword>
<gene>
    <name evidence="3" type="ORF">ERS852423_02057</name>
</gene>